<keyword evidence="2" id="KW-1185">Reference proteome</keyword>
<gene>
    <name evidence="1" type="ORF">GA0070614_1535</name>
</gene>
<reference evidence="2" key="1">
    <citation type="submission" date="2016-06" db="EMBL/GenBank/DDBJ databases">
        <authorList>
            <person name="Varghese N."/>
            <person name="Submissions Spin"/>
        </authorList>
    </citation>
    <scope>NUCLEOTIDE SEQUENCE [LARGE SCALE GENOMIC DNA]</scope>
    <source>
        <strain evidence="2">DSM 45161</strain>
    </source>
</reference>
<dbReference type="OrthoDB" id="3396211at2"/>
<accession>A0A1C5HN19</accession>
<evidence type="ECO:0000313" key="2">
    <source>
        <dbReference type="Proteomes" id="UP000198215"/>
    </source>
</evidence>
<protein>
    <recommendedName>
        <fullName evidence="3">Flavin reductase</fullName>
    </recommendedName>
</protein>
<evidence type="ECO:0008006" key="3">
    <source>
        <dbReference type="Google" id="ProtNLM"/>
    </source>
</evidence>
<dbReference type="RefSeq" id="WP_088975284.1">
    <property type="nucleotide sequence ID" value="NZ_LT607753.1"/>
</dbReference>
<dbReference type="EMBL" id="LT607753">
    <property type="protein sequence ID" value="SCG47303.1"/>
    <property type="molecule type" value="Genomic_DNA"/>
</dbReference>
<proteinExistence type="predicted"/>
<sequence length="85" mass="9602">MVSGHLPRRPSWACRGCAEPWPCPAYRRRLRPAQQPLAVVVLTTQAVDAIRDLAEPPERVLRRFLWFTPLTEADCLAVLRSTGHA</sequence>
<name>A0A1C5HN19_9ACTN</name>
<evidence type="ECO:0000313" key="1">
    <source>
        <dbReference type="EMBL" id="SCG47303.1"/>
    </source>
</evidence>
<dbReference type="Proteomes" id="UP000198215">
    <property type="component" value="Chromosome I"/>
</dbReference>
<organism evidence="1 2">
    <name type="scientific">Micromonospora coxensis</name>
    <dbReference type="NCBI Taxonomy" id="356852"/>
    <lineage>
        <taxon>Bacteria</taxon>
        <taxon>Bacillati</taxon>
        <taxon>Actinomycetota</taxon>
        <taxon>Actinomycetes</taxon>
        <taxon>Micromonosporales</taxon>
        <taxon>Micromonosporaceae</taxon>
        <taxon>Micromonospora</taxon>
    </lineage>
</organism>
<dbReference type="AlphaFoldDB" id="A0A1C5HN19"/>